<organism evidence="1 2">
    <name type="scientific">Mycobacteroides abscessus</name>
    <dbReference type="NCBI Taxonomy" id="36809"/>
    <lineage>
        <taxon>Bacteria</taxon>
        <taxon>Bacillati</taxon>
        <taxon>Actinomycetota</taxon>
        <taxon>Actinomycetes</taxon>
        <taxon>Mycobacteriales</taxon>
        <taxon>Mycobacteriaceae</taxon>
        <taxon>Mycobacteroides</taxon>
    </lineage>
</organism>
<evidence type="ECO:0000313" key="1">
    <source>
        <dbReference type="EMBL" id="CPV66727.1"/>
    </source>
</evidence>
<sequence length="213" mass="24203">MPVRFMNEAIAVGWYRNVHWQTRHIAKHAVERLLTNYRDQLDTATVQLEAIAQTIDTMSGHRSAAVTDNLDTITQCGHHYQRRLTVLRRTITELEEDAAWFATAVDVPDNVHTALQAHGCYHCGHPHIDGAPWYRYRGAGDKSLLAAWAQFCLPCHSSIDDATAARHAYLLPAAADPQHAPMYLKTTPKNDFTWMLIDQHGHFHHDNPQEQNP</sequence>
<gene>
    <name evidence="1" type="ORF">ERS075579_04063</name>
</gene>
<name>A0A0U0ZRJ4_9MYCO</name>
<proteinExistence type="predicted"/>
<dbReference type="AlphaFoldDB" id="A0A0U0ZRJ4"/>
<reference evidence="1 2" key="1">
    <citation type="submission" date="2015-03" db="EMBL/GenBank/DDBJ databases">
        <authorList>
            <person name="Murphy D."/>
        </authorList>
    </citation>
    <scope>NUCLEOTIDE SEQUENCE [LARGE SCALE GENOMIC DNA]</scope>
    <source>
        <strain evidence="1 2">PAP088</strain>
    </source>
</reference>
<dbReference type="EMBL" id="CSWP01000009">
    <property type="protein sequence ID" value="CPV66727.1"/>
    <property type="molecule type" value="Genomic_DNA"/>
</dbReference>
<dbReference type="Proteomes" id="UP000045782">
    <property type="component" value="Unassembled WGS sequence"/>
</dbReference>
<accession>A0A0U0ZRJ4</accession>
<evidence type="ECO:0000313" key="2">
    <source>
        <dbReference type="Proteomes" id="UP000045782"/>
    </source>
</evidence>
<protein>
    <submittedName>
        <fullName evidence="1">Uncharacterized protein</fullName>
    </submittedName>
</protein>